<organism evidence="1 2">
    <name type="scientific">Araneus ventricosus</name>
    <name type="common">Orbweaver spider</name>
    <name type="synonym">Epeira ventricosa</name>
    <dbReference type="NCBI Taxonomy" id="182803"/>
    <lineage>
        <taxon>Eukaryota</taxon>
        <taxon>Metazoa</taxon>
        <taxon>Ecdysozoa</taxon>
        <taxon>Arthropoda</taxon>
        <taxon>Chelicerata</taxon>
        <taxon>Arachnida</taxon>
        <taxon>Araneae</taxon>
        <taxon>Araneomorphae</taxon>
        <taxon>Entelegynae</taxon>
        <taxon>Araneoidea</taxon>
        <taxon>Araneidae</taxon>
        <taxon>Araneus</taxon>
    </lineage>
</organism>
<dbReference type="AlphaFoldDB" id="A0A4Y2UFJ0"/>
<comment type="caution">
    <text evidence="1">The sequence shown here is derived from an EMBL/GenBank/DDBJ whole genome shotgun (WGS) entry which is preliminary data.</text>
</comment>
<accession>A0A4Y2UFJ0</accession>
<evidence type="ECO:0000313" key="2">
    <source>
        <dbReference type="Proteomes" id="UP000499080"/>
    </source>
</evidence>
<protein>
    <submittedName>
        <fullName evidence="1">Uncharacterized protein</fullName>
    </submittedName>
</protein>
<sequence>MTTFVELHLEVLLEKENRWDQLNTVASSRTSSQSAFRDITVFAKRYSRGARLVPLESRGPQNLFDVYRSAKPTVNLRHSVGGRPQNLFDVHRSIKPTVNSRHWVGRVGLKAMLRLWPHIDEIRYCVTGKTNGRRLSFSNSR</sequence>
<proteinExistence type="predicted"/>
<dbReference type="Proteomes" id="UP000499080">
    <property type="component" value="Unassembled WGS sequence"/>
</dbReference>
<dbReference type="EMBL" id="BGPR01036557">
    <property type="protein sequence ID" value="GBO11815.1"/>
    <property type="molecule type" value="Genomic_DNA"/>
</dbReference>
<evidence type="ECO:0000313" key="1">
    <source>
        <dbReference type="EMBL" id="GBO11815.1"/>
    </source>
</evidence>
<reference evidence="1 2" key="1">
    <citation type="journal article" date="2019" name="Sci. Rep.">
        <title>Orb-weaving spider Araneus ventricosus genome elucidates the spidroin gene catalogue.</title>
        <authorList>
            <person name="Kono N."/>
            <person name="Nakamura H."/>
            <person name="Ohtoshi R."/>
            <person name="Moran D.A.P."/>
            <person name="Shinohara A."/>
            <person name="Yoshida Y."/>
            <person name="Fujiwara M."/>
            <person name="Mori M."/>
            <person name="Tomita M."/>
            <person name="Arakawa K."/>
        </authorList>
    </citation>
    <scope>NUCLEOTIDE SEQUENCE [LARGE SCALE GENOMIC DNA]</scope>
</reference>
<name>A0A4Y2UFJ0_ARAVE</name>
<keyword evidence="2" id="KW-1185">Reference proteome</keyword>
<gene>
    <name evidence="1" type="ORF">AVEN_43983_1</name>
</gene>